<dbReference type="GO" id="GO:0016757">
    <property type="term" value="F:glycosyltransferase activity"/>
    <property type="evidence" value="ECO:0007669"/>
    <property type="project" value="InterPro"/>
</dbReference>
<keyword evidence="3" id="KW-1185">Reference proteome</keyword>
<dbReference type="Proteomes" id="UP000253426">
    <property type="component" value="Unassembled WGS sequence"/>
</dbReference>
<protein>
    <submittedName>
        <fullName evidence="2">Glycosyltransferase involved in cell wall biosynthesis</fullName>
    </submittedName>
</protein>
<sequence>MPVDERHIEFALDAAGVRGSLVTSWLPKAWEHVALQRARRQNLFTRRAPLQLIQRRLVRQFVPDMLRSYKLATGHPPIPCHDELFRRVDTASSKLVSEQTSAVIGRELGSLKSFTHAKEAGATNIYHLPTPHHETVRTILKRESAVYGDICKSTFDPREFDPERVENKLEELRLSDHIWCPSAFVKNSLVESGLSEDRISVIPYGGESEWLMRPRPQPDGSFLLVGNISARKGAHRLLHAWKKLKAHRTNRLVFIGPMHLSSHFLQDYKGVYEHLPRMPRSKLALHYLRASSLVLPALAEGFALVILEALSCGAPVLASRNSGAVGFLNDDEARFFDAGEDEPLLTALDWALTHPGELEEMGRAGRKRVATWSWDMFENAVLQQIRRLNIA</sequence>
<dbReference type="AlphaFoldDB" id="A0A366HR94"/>
<feature type="domain" description="Glycosyl transferase family 1" evidence="1">
    <location>
        <begin position="220"/>
        <end position="368"/>
    </location>
</feature>
<dbReference type="Gene3D" id="3.40.50.2000">
    <property type="entry name" value="Glycogen Phosphorylase B"/>
    <property type="match status" value="1"/>
</dbReference>
<dbReference type="InterPro" id="IPR001296">
    <property type="entry name" value="Glyco_trans_1"/>
</dbReference>
<organism evidence="2 3">
    <name type="scientific">Roseimicrobium gellanilyticum</name>
    <dbReference type="NCBI Taxonomy" id="748857"/>
    <lineage>
        <taxon>Bacteria</taxon>
        <taxon>Pseudomonadati</taxon>
        <taxon>Verrucomicrobiota</taxon>
        <taxon>Verrucomicrobiia</taxon>
        <taxon>Verrucomicrobiales</taxon>
        <taxon>Verrucomicrobiaceae</taxon>
        <taxon>Roseimicrobium</taxon>
    </lineage>
</organism>
<evidence type="ECO:0000313" key="2">
    <source>
        <dbReference type="EMBL" id="RBP45328.1"/>
    </source>
</evidence>
<gene>
    <name evidence="2" type="ORF">DES53_103326</name>
</gene>
<dbReference type="Pfam" id="PF00534">
    <property type="entry name" value="Glycos_transf_1"/>
    <property type="match status" value="1"/>
</dbReference>
<name>A0A366HR94_9BACT</name>
<evidence type="ECO:0000313" key="3">
    <source>
        <dbReference type="Proteomes" id="UP000253426"/>
    </source>
</evidence>
<keyword evidence="2" id="KW-0808">Transferase</keyword>
<accession>A0A366HR94</accession>
<comment type="caution">
    <text evidence="2">The sequence shown here is derived from an EMBL/GenBank/DDBJ whole genome shotgun (WGS) entry which is preliminary data.</text>
</comment>
<dbReference type="PANTHER" id="PTHR46401">
    <property type="entry name" value="GLYCOSYLTRANSFERASE WBBK-RELATED"/>
    <property type="match status" value="1"/>
</dbReference>
<evidence type="ECO:0000259" key="1">
    <source>
        <dbReference type="Pfam" id="PF00534"/>
    </source>
</evidence>
<proteinExistence type="predicted"/>
<reference evidence="2 3" key="1">
    <citation type="submission" date="2018-06" db="EMBL/GenBank/DDBJ databases">
        <title>Genomic Encyclopedia of Type Strains, Phase IV (KMG-IV): sequencing the most valuable type-strain genomes for metagenomic binning, comparative biology and taxonomic classification.</title>
        <authorList>
            <person name="Goeker M."/>
        </authorList>
    </citation>
    <scope>NUCLEOTIDE SEQUENCE [LARGE SCALE GENOMIC DNA]</scope>
    <source>
        <strain evidence="2 3">DSM 25532</strain>
    </source>
</reference>
<dbReference type="PANTHER" id="PTHR46401:SF8">
    <property type="entry name" value="BLL6006 PROTEIN"/>
    <property type="match status" value="1"/>
</dbReference>
<dbReference type="EMBL" id="QNRR01000003">
    <property type="protein sequence ID" value="RBP45328.1"/>
    <property type="molecule type" value="Genomic_DNA"/>
</dbReference>
<dbReference type="SUPFAM" id="SSF53756">
    <property type="entry name" value="UDP-Glycosyltransferase/glycogen phosphorylase"/>
    <property type="match status" value="1"/>
</dbReference>